<organism evidence="1">
    <name type="scientific">marine sediment metagenome</name>
    <dbReference type="NCBI Taxonomy" id="412755"/>
    <lineage>
        <taxon>unclassified sequences</taxon>
        <taxon>metagenomes</taxon>
        <taxon>ecological metagenomes</taxon>
    </lineage>
</organism>
<evidence type="ECO:0000313" key="1">
    <source>
        <dbReference type="EMBL" id="GAG12513.1"/>
    </source>
</evidence>
<comment type="caution">
    <text evidence="1">The sequence shown here is derived from an EMBL/GenBank/DDBJ whole genome shotgun (WGS) entry which is preliminary data.</text>
</comment>
<reference evidence="1" key="1">
    <citation type="journal article" date="2014" name="Front. Microbiol.">
        <title>High frequency of phylogenetically diverse reductive dehalogenase-homologous genes in deep subseafloor sedimentary metagenomes.</title>
        <authorList>
            <person name="Kawai M."/>
            <person name="Futagami T."/>
            <person name="Toyoda A."/>
            <person name="Takaki Y."/>
            <person name="Nishi S."/>
            <person name="Hori S."/>
            <person name="Arai W."/>
            <person name="Tsubouchi T."/>
            <person name="Morono Y."/>
            <person name="Uchiyama I."/>
            <person name="Ito T."/>
            <person name="Fujiyama A."/>
            <person name="Inagaki F."/>
            <person name="Takami H."/>
        </authorList>
    </citation>
    <scope>NUCLEOTIDE SEQUENCE</scope>
    <source>
        <strain evidence="1">Expedition CK06-06</strain>
    </source>
</reference>
<name>X0VJ67_9ZZZZ</name>
<accession>X0VJ67</accession>
<feature type="non-terminal residue" evidence="1">
    <location>
        <position position="1"/>
    </location>
</feature>
<dbReference type="AlphaFoldDB" id="X0VJ67"/>
<protein>
    <submittedName>
        <fullName evidence="1">Uncharacterized protein</fullName>
    </submittedName>
</protein>
<sequence>DDLIELKNSSEKFFMPICSILPYVYKEADDLHRHNNNNIKDDLPQYRKIMGLIDAGVPFAKWTVNLLVDYRNANLKDVKEVEGKDFDIRHQKQIYIVGEDYSEEFQQAVKNVENTDLSHLKNSLEHIGANDEDDEFQLWQHISKIKKIVDTIPGDKSGRLKELTELCLDSAYRISRKLKSYTKKFGMNILKGRPYGGR</sequence>
<dbReference type="EMBL" id="BARS01022235">
    <property type="protein sequence ID" value="GAG12513.1"/>
    <property type="molecule type" value="Genomic_DNA"/>
</dbReference>
<proteinExistence type="predicted"/>
<gene>
    <name evidence="1" type="ORF">S01H1_35577</name>
</gene>